<dbReference type="Proteomes" id="UP000032025">
    <property type="component" value="Unassembled WGS sequence"/>
</dbReference>
<evidence type="ECO:0000313" key="2">
    <source>
        <dbReference type="EMBL" id="GAN15459.1"/>
    </source>
</evidence>
<evidence type="ECO:0000256" key="1">
    <source>
        <dbReference type="SAM" id="SignalP"/>
    </source>
</evidence>
<dbReference type="RefSeq" id="WP_007407100.1">
    <property type="nucleotide sequence ID" value="NZ_BBJS01000058.1"/>
</dbReference>
<dbReference type="GeneID" id="78528171"/>
<name>A0A0C9N7L3_SPHPI</name>
<sequence length="239" mass="25999">MKVVRTALAAGVAFWGMGAAAPASAQFFLQPYNFQGKPVRGDEPGIGQPLPGATPAELRAGVLWNMRSALNVAALQCQFEPMLASVINYNAILKDHDSELKGAFDTLAAYFKRTSKTPREGQMALDQYGTRTYSSFSSVAGQLGFCSTAGSIAHQAVFTPRGHLGELAVDRMQELRNSLVPYGEQRFPRYVGREQRFNVTMPRLDTLCWNKKAEWVPKKCGAQNWPPAGPAGATSIAAR</sequence>
<keyword evidence="3" id="KW-1185">Reference proteome</keyword>
<evidence type="ECO:0000313" key="3">
    <source>
        <dbReference type="Proteomes" id="UP000032025"/>
    </source>
</evidence>
<feature type="signal peptide" evidence="1">
    <location>
        <begin position="1"/>
        <end position="25"/>
    </location>
</feature>
<organism evidence="2 3">
    <name type="scientific">Sphingomonas paucimobilis NBRC 13935</name>
    <dbReference type="NCBI Taxonomy" id="1219050"/>
    <lineage>
        <taxon>Bacteria</taxon>
        <taxon>Pseudomonadati</taxon>
        <taxon>Pseudomonadota</taxon>
        <taxon>Alphaproteobacteria</taxon>
        <taxon>Sphingomonadales</taxon>
        <taxon>Sphingomonadaceae</taxon>
        <taxon>Sphingomonas</taxon>
    </lineage>
</organism>
<keyword evidence="1" id="KW-0732">Signal</keyword>
<dbReference type="EMBL" id="BBJS01000058">
    <property type="protein sequence ID" value="GAN15459.1"/>
    <property type="molecule type" value="Genomic_DNA"/>
</dbReference>
<proteinExistence type="predicted"/>
<reference evidence="2 3" key="1">
    <citation type="submission" date="2014-08" db="EMBL/GenBank/DDBJ databases">
        <title>Whole genome shotgun sequence of Sphingomonas paucimobilis NBRC 13935.</title>
        <authorList>
            <person name="Hosoyama A."/>
            <person name="Hashimoto M."/>
            <person name="Hosoyama Y."/>
            <person name="Noguchi M."/>
            <person name="Uohara A."/>
            <person name="Ohji S."/>
            <person name="Katano-Makiyama Y."/>
            <person name="Ichikawa N."/>
            <person name="Kimura A."/>
            <person name="Yamazoe A."/>
            <person name="Fujita N."/>
        </authorList>
    </citation>
    <scope>NUCLEOTIDE SEQUENCE [LARGE SCALE GENOMIC DNA]</scope>
    <source>
        <strain evidence="2 3">NBRC 13935</strain>
    </source>
</reference>
<accession>A0A0C9N7L3</accession>
<dbReference type="AlphaFoldDB" id="A0A0C9N7L3"/>
<feature type="chain" id="PRO_5002200005" evidence="1">
    <location>
        <begin position="26"/>
        <end position="239"/>
    </location>
</feature>
<gene>
    <name evidence="2" type="ORF">SP6_58_00130</name>
</gene>
<comment type="caution">
    <text evidence="2">The sequence shown here is derived from an EMBL/GenBank/DDBJ whole genome shotgun (WGS) entry which is preliminary data.</text>
</comment>
<protein>
    <submittedName>
        <fullName evidence="2">DNA, contig: SP658</fullName>
    </submittedName>
</protein>